<accession>A0A2P5BNR9</accession>
<evidence type="ECO:0000313" key="1">
    <source>
        <dbReference type="EMBL" id="PON50439.1"/>
    </source>
</evidence>
<organism evidence="1 2">
    <name type="scientific">Parasponia andersonii</name>
    <name type="common">Sponia andersonii</name>
    <dbReference type="NCBI Taxonomy" id="3476"/>
    <lineage>
        <taxon>Eukaryota</taxon>
        <taxon>Viridiplantae</taxon>
        <taxon>Streptophyta</taxon>
        <taxon>Embryophyta</taxon>
        <taxon>Tracheophyta</taxon>
        <taxon>Spermatophyta</taxon>
        <taxon>Magnoliopsida</taxon>
        <taxon>eudicotyledons</taxon>
        <taxon>Gunneridae</taxon>
        <taxon>Pentapetalae</taxon>
        <taxon>rosids</taxon>
        <taxon>fabids</taxon>
        <taxon>Rosales</taxon>
        <taxon>Cannabaceae</taxon>
        <taxon>Parasponia</taxon>
    </lineage>
</organism>
<reference evidence="2" key="1">
    <citation type="submission" date="2016-06" db="EMBL/GenBank/DDBJ databases">
        <title>Parallel loss of symbiosis genes in relatives of nitrogen-fixing non-legume Parasponia.</title>
        <authorList>
            <person name="Van Velzen R."/>
            <person name="Holmer R."/>
            <person name="Bu F."/>
            <person name="Rutten L."/>
            <person name="Van Zeijl A."/>
            <person name="Liu W."/>
            <person name="Santuari L."/>
            <person name="Cao Q."/>
            <person name="Sharma T."/>
            <person name="Shen D."/>
            <person name="Roswanjaya Y."/>
            <person name="Wardhani T."/>
            <person name="Kalhor M.S."/>
            <person name="Jansen J."/>
            <person name="Van den Hoogen J."/>
            <person name="Gungor B."/>
            <person name="Hartog M."/>
            <person name="Hontelez J."/>
            <person name="Verver J."/>
            <person name="Yang W.-C."/>
            <person name="Schijlen E."/>
            <person name="Repin R."/>
            <person name="Schilthuizen M."/>
            <person name="Schranz E."/>
            <person name="Heidstra R."/>
            <person name="Miyata K."/>
            <person name="Fedorova E."/>
            <person name="Kohlen W."/>
            <person name="Bisseling T."/>
            <person name="Smit S."/>
            <person name="Geurts R."/>
        </authorList>
    </citation>
    <scope>NUCLEOTIDE SEQUENCE [LARGE SCALE GENOMIC DNA]</scope>
    <source>
        <strain evidence="2">cv. WU1-14</strain>
    </source>
</reference>
<protein>
    <submittedName>
        <fullName evidence="1">Zinc knuckle CX2CX4HX4C</fullName>
    </submittedName>
</protein>
<gene>
    <name evidence="1" type="ORF">PanWU01x14_223040</name>
</gene>
<name>A0A2P5BNR9_PARAD</name>
<proteinExistence type="predicted"/>
<dbReference type="Proteomes" id="UP000237105">
    <property type="component" value="Unassembled WGS sequence"/>
</dbReference>
<dbReference type="OrthoDB" id="1695837at2759"/>
<keyword evidence="2" id="KW-1185">Reference proteome</keyword>
<dbReference type="AlphaFoldDB" id="A0A2P5BNR9"/>
<sequence>MSKLCVGLNLDKDDGPLVQIGLLQDVEVVGGSMQVHVKIDVTTPLRRGICCFVEEIQGEVSLIFRHEGLSEFCFFCGVIGHRVWDCLKRDMADRYDGSNEKFRFLIWLKASFPRSRVRIELEPEPPRPKLPKIC</sequence>
<dbReference type="EMBL" id="JXTB01000245">
    <property type="protein sequence ID" value="PON50439.1"/>
    <property type="molecule type" value="Genomic_DNA"/>
</dbReference>
<evidence type="ECO:0000313" key="2">
    <source>
        <dbReference type="Proteomes" id="UP000237105"/>
    </source>
</evidence>
<comment type="caution">
    <text evidence="1">The sequence shown here is derived from an EMBL/GenBank/DDBJ whole genome shotgun (WGS) entry which is preliminary data.</text>
</comment>